<evidence type="ECO:0000313" key="2">
    <source>
        <dbReference type="EMBL" id="CAG8633282.1"/>
    </source>
</evidence>
<comment type="caution">
    <text evidence="2">The sequence shown here is derived from an EMBL/GenBank/DDBJ whole genome shotgun (WGS) entry which is preliminary data.</text>
</comment>
<organism evidence="2 3">
    <name type="scientific">Cetraspora pellucida</name>
    <dbReference type="NCBI Taxonomy" id="1433469"/>
    <lineage>
        <taxon>Eukaryota</taxon>
        <taxon>Fungi</taxon>
        <taxon>Fungi incertae sedis</taxon>
        <taxon>Mucoromycota</taxon>
        <taxon>Glomeromycotina</taxon>
        <taxon>Glomeromycetes</taxon>
        <taxon>Diversisporales</taxon>
        <taxon>Gigasporaceae</taxon>
        <taxon>Cetraspora</taxon>
    </lineage>
</organism>
<evidence type="ECO:0000256" key="1">
    <source>
        <dbReference type="SAM" id="MobiDB-lite"/>
    </source>
</evidence>
<dbReference type="Proteomes" id="UP000789759">
    <property type="component" value="Unassembled WGS sequence"/>
</dbReference>
<gene>
    <name evidence="2" type="ORF">CPELLU_LOCUS8497</name>
</gene>
<proteinExistence type="predicted"/>
<accession>A0A9N9DCH7</accession>
<name>A0A9N9DCH7_9GLOM</name>
<dbReference type="AlphaFoldDB" id="A0A9N9DCH7"/>
<feature type="compositionally biased region" description="Basic and acidic residues" evidence="1">
    <location>
        <begin position="194"/>
        <end position="204"/>
    </location>
</feature>
<protein>
    <submittedName>
        <fullName evidence="2">17208_t:CDS:1</fullName>
    </submittedName>
</protein>
<feature type="compositionally biased region" description="Basic and acidic residues" evidence="1">
    <location>
        <begin position="18"/>
        <end position="31"/>
    </location>
</feature>
<dbReference type="EMBL" id="CAJVQA010006058">
    <property type="protein sequence ID" value="CAG8633282.1"/>
    <property type="molecule type" value="Genomic_DNA"/>
</dbReference>
<keyword evidence="3" id="KW-1185">Reference proteome</keyword>
<sequence>MSSLIPKRPKLLDTRAKKKDFDLSLEQEKTPIVEAETANTPYLPNSKPSKSNNQGDKNWASNIEQEEKPVGKGKQKATSFTSENNKKSLMETNKLNQKMQIENISYNPKNPYISDMVTEQDGPNTNVPNSNHLKENDSINTIDDQNLTLKENTTSISISKHGSPSIEANYKNTNNETLATNYDQNITMEPLDCNKENKTEEKKFTLVTSKKNN</sequence>
<feature type="region of interest" description="Disordered" evidence="1">
    <location>
        <begin position="194"/>
        <end position="213"/>
    </location>
</feature>
<feature type="region of interest" description="Disordered" evidence="1">
    <location>
        <begin position="18"/>
        <end position="90"/>
    </location>
</feature>
<evidence type="ECO:0000313" key="3">
    <source>
        <dbReference type="Proteomes" id="UP000789759"/>
    </source>
</evidence>
<reference evidence="2" key="1">
    <citation type="submission" date="2021-06" db="EMBL/GenBank/DDBJ databases">
        <authorList>
            <person name="Kallberg Y."/>
            <person name="Tangrot J."/>
            <person name="Rosling A."/>
        </authorList>
    </citation>
    <scope>NUCLEOTIDE SEQUENCE</scope>
    <source>
        <strain evidence="2">FL966</strain>
    </source>
</reference>
<feature type="compositionally biased region" description="Polar residues" evidence="1">
    <location>
        <begin position="37"/>
        <end position="63"/>
    </location>
</feature>